<dbReference type="PANTHER" id="PTHR23227">
    <property type="entry name" value="BUCENTAUR RELATED"/>
    <property type="match status" value="1"/>
</dbReference>
<dbReference type="InterPro" id="IPR036691">
    <property type="entry name" value="Endo/exonu/phosph_ase_sf"/>
</dbReference>
<protein>
    <recommendedName>
        <fullName evidence="4">Endonuclease/exonuclease/phosphatase domain-containing protein</fullName>
    </recommendedName>
</protein>
<comment type="caution">
    <text evidence="2">The sequence shown here is derived from an EMBL/GenBank/DDBJ whole genome shotgun (WGS) entry which is preliminary data.</text>
</comment>
<keyword evidence="3" id="KW-1185">Reference proteome</keyword>
<dbReference type="AlphaFoldDB" id="A0A016V5G5"/>
<evidence type="ECO:0000313" key="2">
    <source>
        <dbReference type="EMBL" id="EYC22491.1"/>
    </source>
</evidence>
<evidence type="ECO:0000313" key="3">
    <source>
        <dbReference type="Proteomes" id="UP000024635"/>
    </source>
</evidence>
<gene>
    <name evidence="2" type="primary">Acey_s0017.g3383</name>
    <name evidence="2" type="ORF">Y032_0017g3383</name>
</gene>
<dbReference type="STRING" id="53326.A0A016V5G5"/>
<organism evidence="2 3">
    <name type="scientific">Ancylostoma ceylanicum</name>
    <dbReference type="NCBI Taxonomy" id="53326"/>
    <lineage>
        <taxon>Eukaryota</taxon>
        <taxon>Metazoa</taxon>
        <taxon>Ecdysozoa</taxon>
        <taxon>Nematoda</taxon>
        <taxon>Chromadorea</taxon>
        <taxon>Rhabditida</taxon>
        <taxon>Rhabditina</taxon>
        <taxon>Rhabditomorpha</taxon>
        <taxon>Strongyloidea</taxon>
        <taxon>Ancylostomatidae</taxon>
        <taxon>Ancylostomatinae</taxon>
        <taxon>Ancylostoma</taxon>
    </lineage>
</organism>
<dbReference type="PANTHER" id="PTHR23227:SF83">
    <property type="entry name" value="ENDONUCLEASE_EXONUCLEASE_PHOSPHATASE DOMAIN-CONTAINING PROTEIN"/>
    <property type="match status" value="1"/>
</dbReference>
<dbReference type="SUPFAM" id="SSF56219">
    <property type="entry name" value="DNase I-like"/>
    <property type="match status" value="1"/>
</dbReference>
<dbReference type="Gene3D" id="3.60.10.10">
    <property type="entry name" value="Endonuclease/exonuclease/phosphatase"/>
    <property type="match status" value="1"/>
</dbReference>
<evidence type="ECO:0000256" key="1">
    <source>
        <dbReference type="SAM" id="MobiDB-lite"/>
    </source>
</evidence>
<dbReference type="InterPro" id="IPR027124">
    <property type="entry name" value="Swc5/CFDP1/2"/>
</dbReference>
<proteinExistence type="predicted"/>
<dbReference type="EMBL" id="JARK01001353">
    <property type="protein sequence ID" value="EYC22491.1"/>
    <property type="molecule type" value="Genomic_DNA"/>
</dbReference>
<dbReference type="Proteomes" id="UP000024635">
    <property type="component" value="Unassembled WGS sequence"/>
</dbReference>
<name>A0A016V5G5_9BILA</name>
<accession>A0A016V5G5</accession>
<reference evidence="3" key="1">
    <citation type="journal article" date="2015" name="Nat. Genet.">
        <title>The genome and transcriptome of the zoonotic hookworm Ancylostoma ceylanicum identify infection-specific gene families.</title>
        <authorList>
            <person name="Schwarz E.M."/>
            <person name="Hu Y."/>
            <person name="Antoshechkin I."/>
            <person name="Miller M.M."/>
            <person name="Sternberg P.W."/>
            <person name="Aroian R.V."/>
        </authorList>
    </citation>
    <scope>NUCLEOTIDE SEQUENCE</scope>
    <source>
        <strain evidence="3">HY135</strain>
    </source>
</reference>
<evidence type="ECO:0008006" key="4">
    <source>
        <dbReference type="Google" id="ProtNLM"/>
    </source>
</evidence>
<feature type="region of interest" description="Disordered" evidence="1">
    <location>
        <begin position="1"/>
        <end position="28"/>
    </location>
</feature>
<dbReference type="OrthoDB" id="418748at2759"/>
<sequence>MDCAVKGISNKAKASPGGDALHHNSPGVAKSGQGLLAIKGHSKERKYRTIRPASIIIGTLTGRSRELAATPKKRKVDIACVQETRWKGAKSRDICDGCKLIYHGTTSGPNGVGVIVNNDYRDFVTSVQRVPDRLMSITEGRKVLRIVYAYAPQCGCTDDTKGQFYRSFEELPHGFVEGENVIRGRDFNGHVGPTRDGYERWHGGQGYGARNEMGTMLLDHAKAADLTVVNTFFKEKNENLITYRSGGRATQIDYILVRRKELMNVIDAKVIPSDNIAPQYHLLVMDMRLEHWRSKRSHFPSERIK</sequence>